<evidence type="ECO:0000313" key="2">
    <source>
        <dbReference type="Proteomes" id="UP000054324"/>
    </source>
</evidence>
<proteinExistence type="predicted"/>
<dbReference type="KEGG" id="ovi:T265_00159"/>
<dbReference type="CTD" id="20314347"/>
<gene>
    <name evidence="1" type="ORF">T265_00159</name>
</gene>
<protein>
    <submittedName>
        <fullName evidence="1">Uncharacterized protein</fullName>
    </submittedName>
</protein>
<keyword evidence="2" id="KW-1185">Reference proteome</keyword>
<sequence length="63" mass="7332">MGQGYNEFTYLEKMFGDETEMNGTLNRSKENRKSAVRCGTYLDRHADLFHKLDPGFRHTKSDS</sequence>
<reference evidence="1 2" key="1">
    <citation type="submission" date="2013-11" db="EMBL/GenBank/DDBJ databases">
        <title>Opisthorchis viverrini - life in the bile duct.</title>
        <authorList>
            <person name="Young N.D."/>
            <person name="Nagarajan N."/>
            <person name="Lin S.J."/>
            <person name="Korhonen P.K."/>
            <person name="Jex A.R."/>
            <person name="Hall R.S."/>
            <person name="Safavi-Hemami H."/>
            <person name="Kaewkong W."/>
            <person name="Bertrand D."/>
            <person name="Gao S."/>
            <person name="Seet Q."/>
            <person name="Wongkham S."/>
            <person name="Teh B.T."/>
            <person name="Wongkham C."/>
            <person name="Intapan P.M."/>
            <person name="Maleewong W."/>
            <person name="Yang X."/>
            <person name="Hu M."/>
            <person name="Wang Z."/>
            <person name="Hofmann A."/>
            <person name="Sternberg P.W."/>
            <person name="Tan P."/>
            <person name="Wang J."/>
            <person name="Gasser R.B."/>
        </authorList>
    </citation>
    <scope>NUCLEOTIDE SEQUENCE [LARGE SCALE GENOMIC DNA]</scope>
</reference>
<evidence type="ECO:0000313" key="1">
    <source>
        <dbReference type="EMBL" id="KER34317.1"/>
    </source>
</evidence>
<name>A0A075A7F7_OPIVI</name>
<organism evidence="1 2">
    <name type="scientific">Opisthorchis viverrini</name>
    <name type="common">Southeast Asian liver fluke</name>
    <dbReference type="NCBI Taxonomy" id="6198"/>
    <lineage>
        <taxon>Eukaryota</taxon>
        <taxon>Metazoa</taxon>
        <taxon>Spiralia</taxon>
        <taxon>Lophotrochozoa</taxon>
        <taxon>Platyhelminthes</taxon>
        <taxon>Trematoda</taxon>
        <taxon>Digenea</taxon>
        <taxon>Opisthorchiida</taxon>
        <taxon>Opisthorchiata</taxon>
        <taxon>Opisthorchiidae</taxon>
        <taxon>Opisthorchis</taxon>
    </lineage>
</organism>
<dbReference type="AlphaFoldDB" id="A0A075A7F7"/>
<dbReference type="RefSeq" id="XP_009162080.1">
    <property type="nucleotide sequence ID" value="XM_009163816.1"/>
</dbReference>
<accession>A0A075A7F7</accession>
<dbReference type="Proteomes" id="UP000054324">
    <property type="component" value="Unassembled WGS sequence"/>
</dbReference>
<dbReference type="GeneID" id="20314347"/>
<dbReference type="EMBL" id="KL596619">
    <property type="protein sequence ID" value="KER34317.1"/>
    <property type="molecule type" value="Genomic_DNA"/>
</dbReference>
<dbReference type="STRING" id="6198.A0A075A7F7"/>
<dbReference type="OrthoDB" id="245563at2759"/>